<dbReference type="PANTHER" id="PTHR30250">
    <property type="entry name" value="PST FAMILY PREDICTED COLANIC ACID TRANSPORTER"/>
    <property type="match status" value="1"/>
</dbReference>
<dbReference type="PANTHER" id="PTHR30250:SF10">
    <property type="entry name" value="LIPOPOLYSACCHARIDE BIOSYNTHESIS PROTEIN WZXC"/>
    <property type="match status" value="1"/>
</dbReference>
<organism evidence="8 9">
    <name type="scientific">Janthinobacterium rivuli</name>
    <dbReference type="NCBI Taxonomy" id="2751478"/>
    <lineage>
        <taxon>Bacteria</taxon>
        <taxon>Pseudomonadati</taxon>
        <taxon>Pseudomonadota</taxon>
        <taxon>Betaproteobacteria</taxon>
        <taxon>Burkholderiales</taxon>
        <taxon>Oxalobacteraceae</taxon>
        <taxon>Janthinobacterium</taxon>
    </lineage>
</organism>
<feature type="transmembrane region" description="Helical" evidence="7">
    <location>
        <begin position="21"/>
        <end position="43"/>
    </location>
</feature>
<gene>
    <name evidence="8" type="ORF">P9875_25280</name>
</gene>
<name>A0ABY8I2D6_9BURK</name>
<comment type="similarity">
    <text evidence="2">Belongs to the polysaccharide synthase family.</text>
</comment>
<comment type="subcellular location">
    <subcellularLocation>
        <location evidence="1">Cell membrane</location>
        <topology evidence="1">Multi-pass membrane protein</topology>
    </subcellularLocation>
</comment>
<feature type="transmembrane region" description="Helical" evidence="7">
    <location>
        <begin position="110"/>
        <end position="130"/>
    </location>
</feature>
<evidence type="ECO:0000256" key="5">
    <source>
        <dbReference type="ARBA" id="ARBA00022989"/>
    </source>
</evidence>
<evidence type="ECO:0000256" key="4">
    <source>
        <dbReference type="ARBA" id="ARBA00022692"/>
    </source>
</evidence>
<dbReference type="Proteomes" id="UP001219584">
    <property type="component" value="Chromosome"/>
</dbReference>
<feature type="transmembrane region" description="Helical" evidence="7">
    <location>
        <begin position="394"/>
        <end position="412"/>
    </location>
</feature>
<feature type="transmembrane region" description="Helical" evidence="7">
    <location>
        <begin position="366"/>
        <end position="387"/>
    </location>
</feature>
<reference evidence="8 9" key="1">
    <citation type="submission" date="2023-04" db="EMBL/GenBank/DDBJ databases">
        <title>Nanopore sequencing of Janthinobacterium from water.</title>
        <authorList>
            <person name="Ciuchcinski K."/>
            <person name="Rokowska A."/>
            <person name="Dziewit L."/>
        </authorList>
    </citation>
    <scope>NUCLEOTIDE SEQUENCE [LARGE SCALE GENOMIC DNA]</scope>
    <source>
        <strain evidence="8 9">DEMB2</strain>
    </source>
</reference>
<evidence type="ECO:0000313" key="9">
    <source>
        <dbReference type="Proteomes" id="UP001219584"/>
    </source>
</evidence>
<keyword evidence="5 7" id="KW-1133">Transmembrane helix</keyword>
<feature type="transmembrane region" description="Helical" evidence="7">
    <location>
        <begin position="142"/>
        <end position="163"/>
    </location>
</feature>
<evidence type="ECO:0000256" key="6">
    <source>
        <dbReference type="ARBA" id="ARBA00023136"/>
    </source>
</evidence>
<feature type="transmembrane region" description="Helical" evidence="7">
    <location>
        <begin position="184"/>
        <end position="205"/>
    </location>
</feature>
<dbReference type="RefSeq" id="WP_278316925.1">
    <property type="nucleotide sequence ID" value="NZ_CP121464.1"/>
</dbReference>
<evidence type="ECO:0000256" key="2">
    <source>
        <dbReference type="ARBA" id="ARBA00007430"/>
    </source>
</evidence>
<feature type="transmembrane region" description="Helical" evidence="7">
    <location>
        <begin position="280"/>
        <end position="302"/>
    </location>
</feature>
<evidence type="ECO:0000256" key="7">
    <source>
        <dbReference type="SAM" id="Phobius"/>
    </source>
</evidence>
<feature type="transmembrane region" description="Helical" evidence="7">
    <location>
        <begin position="424"/>
        <end position="442"/>
    </location>
</feature>
<feature type="transmembrane region" description="Helical" evidence="7">
    <location>
        <begin position="211"/>
        <end position="229"/>
    </location>
</feature>
<keyword evidence="4 7" id="KW-0812">Transmembrane</keyword>
<evidence type="ECO:0008006" key="10">
    <source>
        <dbReference type="Google" id="ProtNLM"/>
    </source>
</evidence>
<feature type="transmembrane region" description="Helical" evidence="7">
    <location>
        <begin position="250"/>
        <end position="268"/>
    </location>
</feature>
<evidence type="ECO:0000256" key="3">
    <source>
        <dbReference type="ARBA" id="ARBA00022475"/>
    </source>
</evidence>
<feature type="transmembrane region" description="Helical" evidence="7">
    <location>
        <begin position="49"/>
        <end position="72"/>
    </location>
</feature>
<feature type="transmembrane region" description="Helical" evidence="7">
    <location>
        <begin position="334"/>
        <end position="354"/>
    </location>
</feature>
<evidence type="ECO:0000313" key="8">
    <source>
        <dbReference type="EMBL" id="WFR78970.1"/>
    </source>
</evidence>
<sequence>MKQLLMVAQKRIGMDRAIFATLLNRGSSAIANLLTIACLAWFFTAEQQGYYYTFASLFSLQVFFELGFTFVLTQFSAHEFSKARAENSSLAEREHASARLHALIRMSRRWFMLVAVAFWLSVTVAGLVFFTKNQAPSSSLAWQGPWLMAVAAFSCGILLLPLNAILEGCQKIKEVAYIRTWQDLVGFGCFGLALAAGAGLYAIVILHAMRVLTGLFLLKRTGLLAWLSAQRDKSNTMIASISWKKEIFPFQWRISLSWLSGYLIFSLFNPVLFAFHGAAVAGQMGMTFAVFMGITNIAMAWITTKVPTFCQLIALDKQDELKEFFLSTLKKSSLISVLLIGAGLVLVLGGPKLFPVLANKFLPAQACIWIAISCIANFFVFASAAYLRSFKQEPFLILSVCMAVVTALSTYFLGKYYGANGMTFGYMAATVLISLPYAFIILRRKLRN</sequence>
<proteinExistence type="inferred from homology"/>
<dbReference type="InterPro" id="IPR050833">
    <property type="entry name" value="Poly_Biosynth_Transport"/>
</dbReference>
<evidence type="ECO:0000256" key="1">
    <source>
        <dbReference type="ARBA" id="ARBA00004651"/>
    </source>
</evidence>
<dbReference type="EMBL" id="CP121464">
    <property type="protein sequence ID" value="WFR78970.1"/>
    <property type="molecule type" value="Genomic_DNA"/>
</dbReference>
<keyword evidence="3" id="KW-1003">Cell membrane</keyword>
<accession>A0ABY8I2D6</accession>
<keyword evidence="6 7" id="KW-0472">Membrane</keyword>
<protein>
    <recommendedName>
        <fullName evidence="10">Polysaccharide biosynthesis protein</fullName>
    </recommendedName>
</protein>
<keyword evidence="9" id="KW-1185">Reference proteome</keyword>